<dbReference type="InterPro" id="IPR051292">
    <property type="entry name" value="Xyl/GlcA_transferase"/>
</dbReference>
<dbReference type="STRING" id="4829.A0A163KBB3"/>
<evidence type="ECO:0000256" key="5">
    <source>
        <dbReference type="ARBA" id="ARBA00023136"/>
    </source>
</evidence>
<name>A0A163KBB3_ABSGL</name>
<organism evidence="8">
    <name type="scientific">Absidia glauca</name>
    <name type="common">Pin mould</name>
    <dbReference type="NCBI Taxonomy" id="4829"/>
    <lineage>
        <taxon>Eukaryota</taxon>
        <taxon>Fungi</taxon>
        <taxon>Fungi incertae sedis</taxon>
        <taxon>Mucoromycota</taxon>
        <taxon>Mucoromycotina</taxon>
        <taxon>Mucoromycetes</taxon>
        <taxon>Mucorales</taxon>
        <taxon>Cunninghamellaceae</taxon>
        <taxon>Absidia</taxon>
    </lineage>
</organism>
<evidence type="ECO:0000313" key="9">
    <source>
        <dbReference type="Proteomes" id="UP000078561"/>
    </source>
</evidence>
<dbReference type="GO" id="GO:0016020">
    <property type="term" value="C:membrane"/>
    <property type="evidence" value="ECO:0007669"/>
    <property type="project" value="UniProtKB-SubCell"/>
</dbReference>
<keyword evidence="4 7" id="KW-1133">Transmembrane helix</keyword>
<gene>
    <name evidence="8" type="primary">ABSGL_12630.1 scaffold 13066</name>
</gene>
<keyword evidence="6" id="KW-0325">Glycoprotein</keyword>
<dbReference type="GO" id="GO:0042285">
    <property type="term" value="F:xylosyltransferase activity"/>
    <property type="evidence" value="ECO:0007669"/>
    <property type="project" value="TreeGrafter"/>
</dbReference>
<evidence type="ECO:0000313" key="8">
    <source>
        <dbReference type="EMBL" id="SAM07003.1"/>
    </source>
</evidence>
<comment type="subcellular location">
    <subcellularLocation>
        <location evidence="1">Membrane</location>
        <topology evidence="1">Single-pass type II membrane protein</topology>
    </subcellularLocation>
</comment>
<protein>
    <recommendedName>
        <fullName evidence="10">Glycosyltransferase family 49 protein</fullName>
    </recommendedName>
</protein>
<dbReference type="EMBL" id="LT554655">
    <property type="protein sequence ID" value="SAM07003.1"/>
    <property type="molecule type" value="Genomic_DNA"/>
</dbReference>
<proteinExistence type="predicted"/>
<accession>A0A163KBB3</accession>
<evidence type="ECO:0000256" key="3">
    <source>
        <dbReference type="ARBA" id="ARBA00022968"/>
    </source>
</evidence>
<evidence type="ECO:0000256" key="6">
    <source>
        <dbReference type="ARBA" id="ARBA00023180"/>
    </source>
</evidence>
<sequence length="460" mass="52796">MSRPVSTNHPKIHQRKISLTTACPPTSAKQDRRSLSHSSSSSLLVWCRRLWTFPVVRWIAYLYVLFSMLFCASQLLSSSSVTSPSSYTNTERSAGHENIHISAPPPASSLPFSKLNALDTQLRLSKMFSKSLRQPDNVRPFWLTASEPATRLSIATVLTLDDMDSLELMATNWRGSISASIQIETKDGLNSGHAVQALLRLRREYETRPLLMKYVDIHLILLPPQATRIRLQAARNMARLFSRSQYIMHTPISLLWLPTHDSVLPSDALTDRLDQGDALVVPTFAFPRRGNIQTDVFPTDRDGMIDWVDSERMGLLDHHWPLNAGPTSYYEWREATQPYLVTEYDYHYGPVYITTKEDHPWCEERFDDQLPACVYTTFLNGADFYVLPDTFIIRSGQEPENELTEAERVIQDGMYKNFRIEQCAFYARQFDQQGVYETERAIHVKQECVKALRKENIVKI</sequence>
<evidence type="ECO:0000256" key="2">
    <source>
        <dbReference type="ARBA" id="ARBA00022692"/>
    </source>
</evidence>
<dbReference type="OrthoDB" id="3056235at2759"/>
<evidence type="ECO:0008006" key="10">
    <source>
        <dbReference type="Google" id="ProtNLM"/>
    </source>
</evidence>
<evidence type="ECO:0000256" key="1">
    <source>
        <dbReference type="ARBA" id="ARBA00004606"/>
    </source>
</evidence>
<dbReference type="InParanoid" id="A0A163KBB3"/>
<keyword evidence="3" id="KW-0735">Signal-anchor</keyword>
<evidence type="ECO:0000256" key="7">
    <source>
        <dbReference type="SAM" id="Phobius"/>
    </source>
</evidence>
<dbReference type="Pfam" id="PF13896">
    <property type="entry name" value="Glyco_transf_49"/>
    <property type="match status" value="1"/>
</dbReference>
<dbReference type="AlphaFoldDB" id="A0A163KBB3"/>
<feature type="transmembrane region" description="Helical" evidence="7">
    <location>
        <begin position="58"/>
        <end position="76"/>
    </location>
</feature>
<reference evidence="8" key="1">
    <citation type="submission" date="2016-04" db="EMBL/GenBank/DDBJ databases">
        <authorList>
            <person name="Evans L.H."/>
            <person name="Alamgir A."/>
            <person name="Owens N."/>
            <person name="Weber N.D."/>
            <person name="Virtaneva K."/>
            <person name="Barbian K."/>
            <person name="Babar A."/>
            <person name="Rosenke K."/>
        </authorList>
    </citation>
    <scope>NUCLEOTIDE SEQUENCE [LARGE SCALE GENOMIC DNA]</scope>
    <source>
        <strain evidence="8">CBS 101.48</strain>
    </source>
</reference>
<dbReference type="PANTHER" id="PTHR12270">
    <property type="entry name" value="GLYCOSYLTRANSFERASE-RELATED"/>
    <property type="match status" value="1"/>
</dbReference>
<keyword evidence="2 7" id="KW-0812">Transmembrane</keyword>
<keyword evidence="5 7" id="KW-0472">Membrane</keyword>
<dbReference type="GO" id="GO:0035269">
    <property type="term" value="P:protein O-linked glycosylation via mannose"/>
    <property type="evidence" value="ECO:0007669"/>
    <property type="project" value="TreeGrafter"/>
</dbReference>
<dbReference type="Proteomes" id="UP000078561">
    <property type="component" value="Unassembled WGS sequence"/>
</dbReference>
<evidence type="ECO:0000256" key="4">
    <source>
        <dbReference type="ARBA" id="ARBA00022989"/>
    </source>
</evidence>
<dbReference type="PANTHER" id="PTHR12270:SF25">
    <property type="entry name" value="GLYCOSYLTRANSFERASE-LIKE PROTEIN LARGE"/>
    <property type="match status" value="1"/>
</dbReference>
<keyword evidence="9" id="KW-1185">Reference proteome</keyword>
<dbReference type="GO" id="GO:0015020">
    <property type="term" value="F:glucuronosyltransferase activity"/>
    <property type="evidence" value="ECO:0007669"/>
    <property type="project" value="TreeGrafter"/>
</dbReference>